<evidence type="ECO:0000313" key="4">
    <source>
        <dbReference type="EMBL" id="KAH7088329.1"/>
    </source>
</evidence>
<dbReference type="InterPro" id="IPR051414">
    <property type="entry name" value="Adenylate-forming_Reductase"/>
</dbReference>
<sequence>MGSMPETADAFQQGKLIVTGIEEKARWMPHNTYMRYPGPDWETKGYETISWAQLAKAIDKIAYWLDEYLGKATSNDTVAYFGPNDARYALLVPAIIKTGRNLLIPDGRVSDEGLKGLIESTNCKAWIYTEDDETGPLIAHNTGLRTLALRSLDSVLSGEEQERYPYTKTFEQAAHDVIIIIHTSGTTGTPQPIRQTNGFWSAMGSGAILSQRHWPRGIAHESWMGRTALNCCAPQWLAGLHAMVASPVFMDSPCIMLPPDVSSPSPEVFKKILELNPVDGIKCPPHTVVTLYENLEIRAMLKSLRFIMFLGAALDRSIGDDLCQYTRVTPLIGSTETGDQMSVRPVDQKLWYTHDFVPENGSKMVRVETAEDDQNDLHELVLERPRHSGDNIFQPAFWNPAFKGVDRIETKELYAPITDADGRTRWIFSARKDDLTKLNWLAKFHAQDIEVRIQQHPHVKSVCVGGEGRPTPYVIVEAKEGVLDRMSAHKLLDDLYTTVIARTNAEDVDEIRIPKQMVLLAKEEKPFRRNVKQVVMRKEVEKDYDEEIKEAYSQL</sequence>
<dbReference type="Pfam" id="PF00501">
    <property type="entry name" value="AMP-binding"/>
    <property type="match status" value="1"/>
</dbReference>
<dbReference type="EMBL" id="JAGMVJ010000008">
    <property type="protein sequence ID" value="KAH7088329.1"/>
    <property type="molecule type" value="Genomic_DNA"/>
</dbReference>
<feature type="domain" description="AMP-dependent synthetase/ligase" evidence="3">
    <location>
        <begin position="29"/>
        <end position="342"/>
    </location>
</feature>
<dbReference type="InterPro" id="IPR000873">
    <property type="entry name" value="AMP-dep_synth/lig_dom"/>
</dbReference>
<dbReference type="PANTHER" id="PTHR43439">
    <property type="entry name" value="PHENYLACETATE-COENZYME A LIGASE"/>
    <property type="match status" value="1"/>
</dbReference>
<dbReference type="AlphaFoldDB" id="A0A8K0VZ56"/>
<dbReference type="Pfam" id="PF23562">
    <property type="entry name" value="AMP-binding_C_3"/>
    <property type="match status" value="1"/>
</dbReference>
<dbReference type="InterPro" id="IPR042099">
    <property type="entry name" value="ANL_N_sf"/>
</dbReference>
<dbReference type="SUPFAM" id="SSF56801">
    <property type="entry name" value="Acetyl-CoA synthetase-like"/>
    <property type="match status" value="1"/>
</dbReference>
<keyword evidence="1" id="KW-0596">Phosphopantetheine</keyword>
<keyword evidence="2" id="KW-0597">Phosphoprotein</keyword>
<dbReference type="OrthoDB" id="429813at2759"/>
<proteinExistence type="predicted"/>
<reference evidence="4" key="1">
    <citation type="journal article" date="2021" name="Nat. Commun.">
        <title>Genetic determinants of endophytism in the Arabidopsis root mycobiome.</title>
        <authorList>
            <person name="Mesny F."/>
            <person name="Miyauchi S."/>
            <person name="Thiergart T."/>
            <person name="Pickel B."/>
            <person name="Atanasova L."/>
            <person name="Karlsson M."/>
            <person name="Huettel B."/>
            <person name="Barry K.W."/>
            <person name="Haridas S."/>
            <person name="Chen C."/>
            <person name="Bauer D."/>
            <person name="Andreopoulos W."/>
            <person name="Pangilinan J."/>
            <person name="LaButti K."/>
            <person name="Riley R."/>
            <person name="Lipzen A."/>
            <person name="Clum A."/>
            <person name="Drula E."/>
            <person name="Henrissat B."/>
            <person name="Kohler A."/>
            <person name="Grigoriev I.V."/>
            <person name="Martin F.M."/>
            <person name="Hacquard S."/>
        </authorList>
    </citation>
    <scope>NUCLEOTIDE SEQUENCE</scope>
    <source>
        <strain evidence="4">MPI-SDFR-AT-0120</strain>
    </source>
</reference>
<evidence type="ECO:0000256" key="2">
    <source>
        <dbReference type="ARBA" id="ARBA00022553"/>
    </source>
</evidence>
<comment type="caution">
    <text evidence="4">The sequence shown here is derived from an EMBL/GenBank/DDBJ whole genome shotgun (WGS) entry which is preliminary data.</text>
</comment>
<protein>
    <recommendedName>
        <fullName evidence="3">AMP-dependent synthetase/ligase domain-containing protein</fullName>
    </recommendedName>
</protein>
<dbReference type="PANTHER" id="PTHR43439:SF2">
    <property type="entry name" value="ENZYME, PUTATIVE (JCVI)-RELATED"/>
    <property type="match status" value="1"/>
</dbReference>
<accession>A0A8K0VZ56</accession>
<gene>
    <name evidence="4" type="ORF">FB567DRAFT_569233</name>
</gene>
<dbReference type="Gene3D" id="3.40.50.12780">
    <property type="entry name" value="N-terminal domain of ligase-like"/>
    <property type="match status" value="1"/>
</dbReference>
<dbReference type="Proteomes" id="UP000813461">
    <property type="component" value="Unassembled WGS sequence"/>
</dbReference>
<evidence type="ECO:0000256" key="1">
    <source>
        <dbReference type="ARBA" id="ARBA00022450"/>
    </source>
</evidence>
<evidence type="ECO:0000259" key="3">
    <source>
        <dbReference type="Pfam" id="PF00501"/>
    </source>
</evidence>
<keyword evidence="5" id="KW-1185">Reference proteome</keyword>
<organism evidence="4 5">
    <name type="scientific">Paraphoma chrysanthemicola</name>
    <dbReference type="NCBI Taxonomy" id="798071"/>
    <lineage>
        <taxon>Eukaryota</taxon>
        <taxon>Fungi</taxon>
        <taxon>Dikarya</taxon>
        <taxon>Ascomycota</taxon>
        <taxon>Pezizomycotina</taxon>
        <taxon>Dothideomycetes</taxon>
        <taxon>Pleosporomycetidae</taxon>
        <taxon>Pleosporales</taxon>
        <taxon>Pleosporineae</taxon>
        <taxon>Phaeosphaeriaceae</taxon>
        <taxon>Paraphoma</taxon>
    </lineage>
</organism>
<name>A0A8K0VZ56_9PLEO</name>
<evidence type="ECO:0000313" key="5">
    <source>
        <dbReference type="Proteomes" id="UP000813461"/>
    </source>
</evidence>